<name>A0ABS6H6M6_9PROT</name>
<dbReference type="EMBL" id="JAERQM010000002">
    <property type="protein sequence ID" value="MBU8544011.1"/>
    <property type="molecule type" value="Genomic_DNA"/>
</dbReference>
<proteinExistence type="predicted"/>
<protein>
    <recommendedName>
        <fullName evidence="3">Resolvase/invertase-type recombinase catalytic domain-containing protein</fullName>
    </recommendedName>
</protein>
<sequence>MRLVYLCERKGLPSLADQRAALAAAGLTEAEMAEAYLDRAMRKPRPGEAAQPERDHIIGSARPGDEVWVSRPAVIATMEDEALRFLAKISEHGAVLCIASTGDRYSVPPEAKDGVAAGLRLAADIKADERKAVMERARQGSPGRPAGKARISADRLEAARAIWFNHDLSGPECAARTGIGQRTLARHFGKRGTPAFGAALNKRRGKT</sequence>
<evidence type="ECO:0008006" key="3">
    <source>
        <dbReference type="Google" id="ProtNLM"/>
    </source>
</evidence>
<dbReference type="RefSeq" id="WP_216874799.1">
    <property type="nucleotide sequence ID" value="NZ_JAERQM010000002.1"/>
</dbReference>
<gene>
    <name evidence="1" type="ORF">JJQ90_09865</name>
</gene>
<comment type="caution">
    <text evidence="1">The sequence shown here is derived from an EMBL/GenBank/DDBJ whole genome shotgun (WGS) entry which is preliminary data.</text>
</comment>
<reference evidence="1 2" key="1">
    <citation type="submission" date="2021-01" db="EMBL/GenBank/DDBJ databases">
        <title>Roseomonas sp. nov, a bacterium isolated from an oil production mixture in Yumen Oilfield.</title>
        <authorList>
            <person name="Wu D."/>
        </authorList>
    </citation>
    <scope>NUCLEOTIDE SEQUENCE [LARGE SCALE GENOMIC DNA]</scope>
    <source>
        <strain evidence="1 2">ROY-5-3</strain>
    </source>
</reference>
<organism evidence="1 2">
    <name type="scientific">Falsiroseomonas oleicola</name>
    <dbReference type="NCBI Taxonomy" id="2801474"/>
    <lineage>
        <taxon>Bacteria</taxon>
        <taxon>Pseudomonadati</taxon>
        <taxon>Pseudomonadota</taxon>
        <taxon>Alphaproteobacteria</taxon>
        <taxon>Acetobacterales</taxon>
        <taxon>Roseomonadaceae</taxon>
        <taxon>Falsiroseomonas</taxon>
    </lineage>
</organism>
<accession>A0ABS6H6M6</accession>
<evidence type="ECO:0000313" key="1">
    <source>
        <dbReference type="EMBL" id="MBU8544011.1"/>
    </source>
</evidence>
<dbReference type="Proteomes" id="UP000689967">
    <property type="component" value="Unassembled WGS sequence"/>
</dbReference>
<keyword evidence="2" id="KW-1185">Reference proteome</keyword>
<evidence type="ECO:0000313" key="2">
    <source>
        <dbReference type="Proteomes" id="UP000689967"/>
    </source>
</evidence>